<dbReference type="PROSITE" id="PS01075">
    <property type="entry name" value="ACETATE_KINASE_1"/>
    <property type="match status" value="1"/>
</dbReference>
<gene>
    <name evidence="6" type="primary">ackA</name>
    <name evidence="8" type="ORF">FEN17_01910</name>
</gene>
<dbReference type="GO" id="GO:0006083">
    <property type="term" value="P:acetate metabolic process"/>
    <property type="evidence" value="ECO:0007669"/>
    <property type="project" value="TreeGrafter"/>
</dbReference>
<feature type="site" description="Transition state stabilizer" evidence="6">
    <location>
        <position position="175"/>
    </location>
</feature>
<comment type="function">
    <text evidence="6">Catalyzes the formation of acetyl phosphate from acetate and ATP. Can also catalyze the reverse reaction.</text>
</comment>
<evidence type="ECO:0000313" key="9">
    <source>
        <dbReference type="Proteomes" id="UP000306402"/>
    </source>
</evidence>
<comment type="cofactor">
    <cofactor evidence="6">
        <name>Mg(2+)</name>
        <dbReference type="ChEBI" id="CHEBI:18420"/>
    </cofactor>
    <cofactor evidence="6">
        <name>Mn(2+)</name>
        <dbReference type="ChEBI" id="CHEBI:29035"/>
    </cofactor>
    <text evidence="6">Mg(2+). Can also accept Mn(2+).</text>
</comment>
<keyword evidence="6" id="KW-0479">Metal-binding</keyword>
<dbReference type="GO" id="GO:0005737">
    <property type="term" value="C:cytoplasm"/>
    <property type="evidence" value="ECO:0007669"/>
    <property type="project" value="UniProtKB-SubCell"/>
</dbReference>
<evidence type="ECO:0000256" key="2">
    <source>
        <dbReference type="ARBA" id="ARBA00022679"/>
    </source>
</evidence>
<sequence>MKQSASYILSLNCGSSSIKFCVFSASDLSQCLVKGTIGNIGPGTSSMKTAGGNIRSLDVADVYEAGQFLMDWLESQLNFTDVVAVGHRIVHGMNHTDTEIISESTLMALQNATAVDPDHLPGALALIKIIGSKYPNLRQVACYDTAFHKDLPQVARTFALPQTLANNGIIRYGFHGLSYSYLIEKLKKEIGTNGASGRLVLMHLGSGASLAAVCGGKSVDTTMGFTPTGGVMMGTRSGDLDPGIILYLMLKEGLDISQLNKLLNKESGLLGVSGQTSDMQKLLALEKTDARASEAVEMFCYQVKKALCAYIGILGGIDAVVFTGGIGENLPEIRARICAQLEFFGIQLDEKKNASGEFLVSTTNQTPVYVIKTDEEYMIALLTRRCIEK</sequence>
<dbReference type="PIRSF" id="PIRSF000722">
    <property type="entry name" value="Acetate_prop_kin"/>
    <property type="match status" value="1"/>
</dbReference>
<evidence type="ECO:0000256" key="1">
    <source>
        <dbReference type="ARBA" id="ARBA00008748"/>
    </source>
</evidence>
<evidence type="ECO:0000256" key="4">
    <source>
        <dbReference type="ARBA" id="ARBA00022777"/>
    </source>
</evidence>
<comment type="subunit">
    <text evidence="6">Homodimer.</text>
</comment>
<dbReference type="OrthoDB" id="9802453at2"/>
<keyword evidence="6" id="KW-0460">Magnesium</keyword>
<keyword evidence="4 6" id="KW-0418">Kinase</keyword>
<feature type="binding site" evidence="6">
    <location>
        <position position="375"/>
    </location>
    <ligand>
        <name>Mg(2+)</name>
        <dbReference type="ChEBI" id="CHEBI:18420"/>
    </ligand>
</feature>
<feature type="binding site" evidence="6">
    <location>
        <position position="12"/>
    </location>
    <ligand>
        <name>Mg(2+)</name>
        <dbReference type="ChEBI" id="CHEBI:18420"/>
    </ligand>
</feature>
<keyword evidence="5 6" id="KW-0067">ATP-binding</keyword>
<feature type="binding site" evidence="6">
    <location>
        <begin position="203"/>
        <end position="207"/>
    </location>
    <ligand>
        <name>ATP</name>
        <dbReference type="ChEBI" id="CHEBI:30616"/>
    </ligand>
</feature>
<dbReference type="SUPFAM" id="SSF53067">
    <property type="entry name" value="Actin-like ATPase domain"/>
    <property type="match status" value="2"/>
</dbReference>
<dbReference type="InterPro" id="IPR023865">
    <property type="entry name" value="Aliphatic_acid_kinase_CS"/>
</dbReference>
<dbReference type="UniPathway" id="UPA00340">
    <property type="reaction ID" value="UER00458"/>
</dbReference>
<dbReference type="Pfam" id="PF00871">
    <property type="entry name" value="Acetate_kinase"/>
    <property type="match status" value="1"/>
</dbReference>
<comment type="similarity">
    <text evidence="1 6 7">Belongs to the acetokinase family.</text>
</comment>
<evidence type="ECO:0000256" key="5">
    <source>
        <dbReference type="ARBA" id="ARBA00022840"/>
    </source>
</evidence>
<dbReference type="InterPro" id="IPR004372">
    <property type="entry name" value="Ac/propionate_kinase"/>
</dbReference>
<dbReference type="NCBIfam" id="TIGR00016">
    <property type="entry name" value="ackA"/>
    <property type="match status" value="1"/>
</dbReference>
<feature type="binding site" evidence="6">
    <location>
        <begin position="325"/>
        <end position="329"/>
    </location>
    <ligand>
        <name>ATP</name>
        <dbReference type="ChEBI" id="CHEBI:30616"/>
    </ligand>
</feature>
<keyword evidence="2 6" id="KW-0808">Transferase</keyword>
<dbReference type="EC" id="2.7.2.1" evidence="6"/>
<proteinExistence type="inferred from homology"/>
<dbReference type="PRINTS" id="PR00471">
    <property type="entry name" value="ACETATEKNASE"/>
</dbReference>
<dbReference type="GO" id="GO:0005524">
    <property type="term" value="F:ATP binding"/>
    <property type="evidence" value="ECO:0007669"/>
    <property type="project" value="UniProtKB-KW"/>
</dbReference>
<comment type="catalytic activity">
    <reaction evidence="6">
        <text>acetate + ATP = acetyl phosphate + ADP</text>
        <dbReference type="Rhea" id="RHEA:11352"/>
        <dbReference type="ChEBI" id="CHEBI:22191"/>
        <dbReference type="ChEBI" id="CHEBI:30089"/>
        <dbReference type="ChEBI" id="CHEBI:30616"/>
        <dbReference type="ChEBI" id="CHEBI:456216"/>
        <dbReference type="EC" id="2.7.2.1"/>
    </reaction>
</comment>
<dbReference type="AlphaFoldDB" id="A0A5R9L1K9"/>
<comment type="subcellular location">
    <subcellularLocation>
        <location evidence="6">Cytoplasm</location>
    </subcellularLocation>
</comment>
<dbReference type="GO" id="GO:0008776">
    <property type="term" value="F:acetate kinase activity"/>
    <property type="evidence" value="ECO:0007669"/>
    <property type="project" value="UniProtKB-UniRule"/>
</dbReference>
<dbReference type="InterPro" id="IPR000890">
    <property type="entry name" value="Aliphatic_acid_kin_short-chain"/>
</dbReference>
<dbReference type="GO" id="GO:0000287">
    <property type="term" value="F:magnesium ion binding"/>
    <property type="evidence" value="ECO:0007669"/>
    <property type="project" value="UniProtKB-UniRule"/>
</dbReference>
<dbReference type="EMBL" id="VCEJ01000002">
    <property type="protein sequence ID" value="TLV02413.1"/>
    <property type="molecule type" value="Genomic_DNA"/>
</dbReference>
<dbReference type="InterPro" id="IPR043129">
    <property type="entry name" value="ATPase_NBD"/>
</dbReference>
<dbReference type="RefSeq" id="WP_138363622.1">
    <property type="nucleotide sequence ID" value="NZ_VCEJ01000002.1"/>
</dbReference>
<dbReference type="Gene3D" id="3.30.420.40">
    <property type="match status" value="2"/>
</dbReference>
<name>A0A5R9L1K9_9BACT</name>
<dbReference type="PANTHER" id="PTHR21060">
    <property type="entry name" value="ACETATE KINASE"/>
    <property type="match status" value="1"/>
</dbReference>
<evidence type="ECO:0000313" key="8">
    <source>
        <dbReference type="EMBL" id="TLV02413.1"/>
    </source>
</evidence>
<evidence type="ECO:0000256" key="7">
    <source>
        <dbReference type="RuleBase" id="RU003835"/>
    </source>
</evidence>
<feature type="active site" description="Proton donor/acceptor" evidence="6">
    <location>
        <position position="144"/>
    </location>
</feature>
<reference evidence="8 9" key="1">
    <citation type="submission" date="2019-05" db="EMBL/GenBank/DDBJ databases">
        <authorList>
            <person name="Qu J.-H."/>
        </authorList>
    </citation>
    <scope>NUCLEOTIDE SEQUENCE [LARGE SCALE GENOMIC DNA]</scope>
    <source>
        <strain evidence="8 9">T17</strain>
    </source>
</reference>
<dbReference type="GO" id="GO:0006085">
    <property type="term" value="P:acetyl-CoA biosynthetic process"/>
    <property type="evidence" value="ECO:0007669"/>
    <property type="project" value="UniProtKB-UniRule"/>
</dbReference>
<evidence type="ECO:0000256" key="3">
    <source>
        <dbReference type="ARBA" id="ARBA00022741"/>
    </source>
</evidence>
<keyword evidence="3 6" id="KW-0547">Nucleotide-binding</keyword>
<feature type="binding site" evidence="6">
    <location>
        <position position="88"/>
    </location>
    <ligand>
        <name>substrate</name>
    </ligand>
</feature>
<feature type="site" description="Transition state stabilizer" evidence="6">
    <location>
        <position position="236"/>
    </location>
</feature>
<dbReference type="PROSITE" id="PS01076">
    <property type="entry name" value="ACETATE_KINASE_2"/>
    <property type="match status" value="1"/>
</dbReference>
<evidence type="ECO:0000256" key="6">
    <source>
        <dbReference type="HAMAP-Rule" id="MF_00020"/>
    </source>
</evidence>
<keyword evidence="6" id="KW-0963">Cytoplasm</keyword>
<accession>A0A5R9L1K9</accession>
<comment type="pathway">
    <text evidence="6">Metabolic intermediate biosynthesis; acetyl-CoA biosynthesis; acetyl-CoA from acetate: step 1/2.</text>
</comment>
<dbReference type="Proteomes" id="UP000306402">
    <property type="component" value="Unassembled WGS sequence"/>
</dbReference>
<protein>
    <recommendedName>
        <fullName evidence="6">Acetate kinase</fullName>
        <ecNumber evidence="6">2.7.2.1</ecNumber>
    </recommendedName>
    <alternativeName>
        <fullName evidence="6">Acetokinase</fullName>
    </alternativeName>
</protein>
<comment type="caution">
    <text evidence="8">The sequence shown here is derived from an EMBL/GenBank/DDBJ whole genome shotgun (WGS) entry which is preliminary data.</text>
</comment>
<keyword evidence="9" id="KW-1185">Reference proteome</keyword>
<organism evidence="8 9">
    <name type="scientific">Dyadobacter luticola</name>
    <dbReference type="NCBI Taxonomy" id="1979387"/>
    <lineage>
        <taxon>Bacteria</taxon>
        <taxon>Pseudomonadati</taxon>
        <taxon>Bacteroidota</taxon>
        <taxon>Cytophagia</taxon>
        <taxon>Cytophagales</taxon>
        <taxon>Spirosomataceae</taxon>
        <taxon>Dyadobacter</taxon>
    </lineage>
</organism>
<comment type="caution">
    <text evidence="6">Lacks conserved residue(s) required for the propagation of feature annotation.</text>
</comment>
<dbReference type="HAMAP" id="MF_00020">
    <property type="entry name" value="Acetate_kinase"/>
    <property type="match status" value="1"/>
</dbReference>
<feature type="binding site" evidence="6">
    <location>
        <position position="19"/>
    </location>
    <ligand>
        <name>ATP</name>
        <dbReference type="ChEBI" id="CHEBI:30616"/>
    </ligand>
</feature>
<dbReference type="PANTHER" id="PTHR21060:SF15">
    <property type="entry name" value="ACETATE KINASE-RELATED"/>
    <property type="match status" value="1"/>
</dbReference>